<comment type="similarity">
    <text evidence="2">Belongs to the PBP/GOBP family.</text>
</comment>
<name>A0A0R8P0J8_CHRPA</name>
<comment type="subcellular location">
    <subcellularLocation>
        <location evidence="1">Secreted</location>
    </subcellularLocation>
</comment>
<dbReference type="EMBL" id="KP082906">
    <property type="protein sequence ID" value="AKW47198.1"/>
    <property type="molecule type" value="mRNA"/>
</dbReference>
<protein>
    <submittedName>
        <fullName evidence="5">Odorant binding protein 3</fullName>
    </submittedName>
</protein>
<dbReference type="CDD" id="cd23992">
    <property type="entry name" value="PBP_GOBP"/>
    <property type="match status" value="1"/>
</dbReference>
<accession>A0A0R8P0J8</accession>
<reference evidence="5" key="1">
    <citation type="submission" date="2014-10" db="EMBL/GenBank/DDBJ databases">
        <title>Identification and comparison of genes expressed in the antennae of Chrysopa pallens and Chrysoperla sinica.</title>
        <authorList>
            <person name="Li Z."/>
        </authorList>
    </citation>
    <scope>NUCLEOTIDE SEQUENCE</scope>
</reference>
<feature type="signal peptide" evidence="4">
    <location>
        <begin position="1"/>
        <end position="24"/>
    </location>
</feature>
<evidence type="ECO:0000256" key="4">
    <source>
        <dbReference type="SAM" id="SignalP"/>
    </source>
</evidence>
<dbReference type="GO" id="GO:0005576">
    <property type="term" value="C:extracellular region"/>
    <property type="evidence" value="ECO:0007669"/>
    <property type="project" value="UniProtKB-SubCell"/>
</dbReference>
<dbReference type="SUPFAM" id="SSF47565">
    <property type="entry name" value="Insect pheromone/odorant-binding proteins"/>
    <property type="match status" value="1"/>
</dbReference>
<evidence type="ECO:0000256" key="2">
    <source>
        <dbReference type="ARBA" id="ARBA00008098"/>
    </source>
</evidence>
<dbReference type="SMART" id="SM00708">
    <property type="entry name" value="PhBP"/>
    <property type="match status" value="1"/>
</dbReference>
<evidence type="ECO:0000313" key="5">
    <source>
        <dbReference type="EMBL" id="AKW47198.1"/>
    </source>
</evidence>
<dbReference type="AlphaFoldDB" id="A0A0R8P0J8"/>
<keyword evidence="3" id="KW-0964">Secreted</keyword>
<keyword evidence="4" id="KW-0732">Signal</keyword>
<sequence length="142" mass="16288">MCDRFQTVFLICLIIGNNLYNISALTEAQMASTGKLMRKMCQPKTKATDAQIDNFHKGIFDGDKKMMCYMNCIMETMRVMKNGKLDLNSAEQQLPTLPKKYQEPTKKSMEECKSTVTGEKCEAAYNFCKCLYLSNPELYYLP</sequence>
<dbReference type="Pfam" id="PF01395">
    <property type="entry name" value="PBP_GOBP"/>
    <property type="match status" value="1"/>
</dbReference>
<dbReference type="FunFam" id="1.10.238.20:FF:000001">
    <property type="entry name" value="General odorant-binding protein lush"/>
    <property type="match status" value="1"/>
</dbReference>
<dbReference type="PANTHER" id="PTHR21364">
    <property type="entry name" value="GENERAL ODORANT-BINDING PROTEIN 19A"/>
    <property type="match status" value="1"/>
</dbReference>
<feature type="chain" id="PRO_5006587774" evidence="4">
    <location>
        <begin position="25"/>
        <end position="142"/>
    </location>
</feature>
<dbReference type="PANTHER" id="PTHR21364:SF2">
    <property type="entry name" value="GENERAL ODORANT-BINDING PROTEIN 19A"/>
    <property type="match status" value="1"/>
</dbReference>
<dbReference type="Gene3D" id="1.10.238.20">
    <property type="entry name" value="Pheromone/general odorant binding protein domain"/>
    <property type="match status" value="1"/>
</dbReference>
<dbReference type="InterPro" id="IPR006170">
    <property type="entry name" value="PBP/GOBP"/>
</dbReference>
<dbReference type="GO" id="GO:0007608">
    <property type="term" value="P:sensory perception of smell"/>
    <property type="evidence" value="ECO:0007669"/>
    <property type="project" value="UniProtKB-ARBA"/>
</dbReference>
<evidence type="ECO:0000256" key="3">
    <source>
        <dbReference type="ARBA" id="ARBA00022525"/>
    </source>
</evidence>
<organism evidence="5">
    <name type="scientific">Chrysopa pallens</name>
    <name type="common">Green lacewing</name>
    <name type="synonym">Hemerobius pallens</name>
    <dbReference type="NCBI Taxonomy" id="417485"/>
    <lineage>
        <taxon>Eukaryota</taxon>
        <taxon>Metazoa</taxon>
        <taxon>Ecdysozoa</taxon>
        <taxon>Arthropoda</taxon>
        <taxon>Hexapoda</taxon>
        <taxon>Insecta</taxon>
        <taxon>Pterygota</taxon>
        <taxon>Neoptera</taxon>
        <taxon>Endopterygota</taxon>
        <taxon>Neuroptera</taxon>
        <taxon>Hemerobiiformia</taxon>
        <taxon>Chrysopidae</taxon>
        <taxon>Chrysopinae</taxon>
        <taxon>Chrysopa</taxon>
    </lineage>
</organism>
<evidence type="ECO:0000256" key="1">
    <source>
        <dbReference type="ARBA" id="ARBA00004613"/>
    </source>
</evidence>
<dbReference type="InterPro" id="IPR036728">
    <property type="entry name" value="PBP_GOBP_sf"/>
</dbReference>
<dbReference type="GO" id="GO:0005549">
    <property type="term" value="F:odorant binding"/>
    <property type="evidence" value="ECO:0007669"/>
    <property type="project" value="InterPro"/>
</dbReference>
<proteinExistence type="evidence at transcript level"/>